<dbReference type="InterPro" id="IPR029510">
    <property type="entry name" value="Ald_DH_CS_GLU"/>
</dbReference>
<feature type="active site" evidence="2">
    <location>
        <position position="229"/>
    </location>
</feature>
<dbReference type="InterPro" id="IPR016163">
    <property type="entry name" value="Ald_DH_C"/>
</dbReference>
<dbReference type="PANTHER" id="PTHR43217">
    <property type="entry name" value="SUCCINATE SEMIALDEHYDE DEHYDROGENASE [NAD(P)+] SAD"/>
    <property type="match status" value="1"/>
</dbReference>
<dbReference type="EMBL" id="JARRAF010000022">
    <property type="protein sequence ID" value="MDK2125681.1"/>
    <property type="molecule type" value="Genomic_DNA"/>
</dbReference>
<feature type="domain" description="Aldehyde dehydrogenase" evidence="4">
    <location>
        <begin position="10"/>
        <end position="450"/>
    </location>
</feature>
<dbReference type="PROSITE" id="PS00687">
    <property type="entry name" value="ALDEHYDE_DEHYDR_GLU"/>
    <property type="match status" value="1"/>
</dbReference>
<dbReference type="InterPro" id="IPR016162">
    <property type="entry name" value="Ald_DH_N"/>
</dbReference>
<protein>
    <submittedName>
        <fullName evidence="5">Aldehyde dehydrogenase family protein</fullName>
    </submittedName>
</protein>
<evidence type="ECO:0000256" key="3">
    <source>
        <dbReference type="RuleBase" id="RU003345"/>
    </source>
</evidence>
<dbReference type="InterPro" id="IPR015590">
    <property type="entry name" value="Aldehyde_DH_dom"/>
</dbReference>
<dbReference type="RefSeq" id="WP_284101990.1">
    <property type="nucleotide sequence ID" value="NZ_JARRAF010000022.1"/>
</dbReference>
<accession>A0ABT7E066</accession>
<dbReference type="Gene3D" id="3.40.605.10">
    <property type="entry name" value="Aldehyde Dehydrogenase, Chain A, domain 1"/>
    <property type="match status" value="1"/>
</dbReference>
<dbReference type="InterPro" id="IPR016161">
    <property type="entry name" value="Ald_DH/histidinol_DH"/>
</dbReference>
<comment type="similarity">
    <text evidence="3">Belongs to the aldehyde dehydrogenase family.</text>
</comment>
<name>A0ABT7E066_9NEIS</name>
<dbReference type="InterPro" id="IPR047110">
    <property type="entry name" value="GABD/Sad-like"/>
</dbReference>
<dbReference type="Pfam" id="PF00171">
    <property type="entry name" value="Aldedh"/>
    <property type="match status" value="1"/>
</dbReference>
<dbReference type="PANTHER" id="PTHR43217:SF1">
    <property type="entry name" value="SUCCINATE SEMIALDEHYDE DEHYDROGENASE [NAD(P)+] SAD"/>
    <property type="match status" value="1"/>
</dbReference>
<gene>
    <name evidence="5" type="ORF">PZA18_16625</name>
</gene>
<dbReference type="SUPFAM" id="SSF53720">
    <property type="entry name" value="ALDH-like"/>
    <property type="match status" value="1"/>
</dbReference>
<evidence type="ECO:0000313" key="5">
    <source>
        <dbReference type="EMBL" id="MDK2125681.1"/>
    </source>
</evidence>
<sequence length="453" mass="48210">MYRDLDFDTAFRACDPYTGRLLQARAACSTQQLHHSLESARAAARQWAHADWAERAGSLRLLADALRKQAGALVAALMAEIGKLRFEAEEEVARAADWCEFVADQGEQWLADEWQGGARLIRRPWGIVLAVAPWNYPLWQLVRPLATALAAGNACLLKPPPAAPITSGLLEPLLQQCLPPGLAQLVWLDELGTISALAASDLFVFTGGETAGRQLAAQAGHYLKPCVLELGGNNAMVVLEDADIASAARLAAKSRCTNAGQRCTAIQRLIVVDTIASEFREALLAELGRYRCGERDAPTTTLAPMATAGVKARLQRWLSAAQHNGAQTLLGGQAAGGEGYHFPATLLQVAGPGNPAFDEELFGPAATLTAAPDALSAISMAGQVRQGLVASVWGGDVEQVRRLLRGFRAGSLFINRIPSSRFELPFAGTGASGFGSTLGRDGLLAMTQPQVWA</sequence>
<evidence type="ECO:0000259" key="4">
    <source>
        <dbReference type="Pfam" id="PF00171"/>
    </source>
</evidence>
<evidence type="ECO:0000256" key="1">
    <source>
        <dbReference type="ARBA" id="ARBA00023002"/>
    </source>
</evidence>
<keyword evidence="6" id="KW-1185">Reference proteome</keyword>
<organism evidence="5 6">
    <name type="scientific">Parachitinimonas caeni</name>
    <dbReference type="NCBI Taxonomy" id="3031301"/>
    <lineage>
        <taxon>Bacteria</taxon>
        <taxon>Pseudomonadati</taxon>
        <taxon>Pseudomonadota</taxon>
        <taxon>Betaproteobacteria</taxon>
        <taxon>Neisseriales</taxon>
        <taxon>Chitinibacteraceae</taxon>
        <taxon>Parachitinimonas</taxon>
    </lineage>
</organism>
<keyword evidence="1 3" id="KW-0560">Oxidoreductase</keyword>
<evidence type="ECO:0000256" key="2">
    <source>
        <dbReference type="PROSITE-ProRule" id="PRU10007"/>
    </source>
</evidence>
<proteinExistence type="inferred from homology"/>
<reference evidence="5" key="1">
    <citation type="submission" date="2023-03" db="EMBL/GenBank/DDBJ databases">
        <title>Chitinimonas shenzhenensis gen. nov., sp. nov., a novel member of family Burkholderiaceae isolated from activated sludge collected in Shen Zhen, China.</title>
        <authorList>
            <person name="Wang X."/>
        </authorList>
    </citation>
    <scope>NUCLEOTIDE SEQUENCE</scope>
    <source>
        <strain evidence="5">DQS-5</strain>
    </source>
</reference>
<evidence type="ECO:0000313" key="6">
    <source>
        <dbReference type="Proteomes" id="UP001172778"/>
    </source>
</evidence>
<dbReference type="Gene3D" id="3.40.309.10">
    <property type="entry name" value="Aldehyde Dehydrogenase, Chain A, domain 2"/>
    <property type="match status" value="1"/>
</dbReference>
<comment type="caution">
    <text evidence="5">The sequence shown here is derived from an EMBL/GenBank/DDBJ whole genome shotgun (WGS) entry which is preliminary data.</text>
</comment>
<dbReference type="Proteomes" id="UP001172778">
    <property type="component" value="Unassembled WGS sequence"/>
</dbReference>